<reference evidence="13" key="2">
    <citation type="submission" date="2025-08" db="UniProtKB">
        <authorList>
            <consortium name="Ensembl"/>
        </authorList>
    </citation>
    <scope>IDENTIFICATION</scope>
</reference>
<dbReference type="FunFam" id="3.30.160.60:FF:000624">
    <property type="entry name" value="zinc finger protein 697"/>
    <property type="match status" value="2"/>
</dbReference>
<dbReference type="PROSITE" id="PS50157">
    <property type="entry name" value="ZINC_FINGER_C2H2_2"/>
    <property type="match status" value="3"/>
</dbReference>
<reference evidence="13" key="1">
    <citation type="submission" date="2021-04" db="EMBL/GenBank/DDBJ databases">
        <authorList>
            <consortium name="Wellcome Sanger Institute Data Sharing"/>
        </authorList>
    </citation>
    <scope>NUCLEOTIDE SEQUENCE [LARGE SCALE GENOMIC DNA]</scope>
</reference>
<dbReference type="GO" id="GO:0000978">
    <property type="term" value="F:RNA polymerase II cis-regulatory region sequence-specific DNA binding"/>
    <property type="evidence" value="ECO:0007669"/>
    <property type="project" value="TreeGrafter"/>
</dbReference>
<dbReference type="SUPFAM" id="SSF57667">
    <property type="entry name" value="beta-beta-alpha zinc fingers"/>
    <property type="match status" value="2"/>
</dbReference>
<dbReference type="Proteomes" id="UP000472264">
    <property type="component" value="Chromosome 2"/>
</dbReference>
<dbReference type="OMA" id="EHACKIC"/>
<evidence type="ECO:0000256" key="1">
    <source>
        <dbReference type="ARBA" id="ARBA00004123"/>
    </source>
</evidence>
<evidence type="ECO:0000256" key="10">
    <source>
        <dbReference type="PROSITE-ProRule" id="PRU00042"/>
    </source>
</evidence>
<keyword evidence="14" id="KW-1185">Reference proteome</keyword>
<keyword evidence="2" id="KW-0479">Metal-binding</keyword>
<dbReference type="Pfam" id="PF00096">
    <property type="entry name" value="zf-C2H2"/>
    <property type="match status" value="3"/>
</dbReference>
<name>A0A665TN72_ECHNA</name>
<keyword evidence="4 10" id="KW-0863">Zinc-finger</keyword>
<evidence type="ECO:0000256" key="6">
    <source>
        <dbReference type="ARBA" id="ARBA00023015"/>
    </source>
</evidence>
<evidence type="ECO:0000256" key="7">
    <source>
        <dbReference type="ARBA" id="ARBA00023125"/>
    </source>
</evidence>
<accession>A0A665TN72</accession>
<dbReference type="Ensembl" id="ENSENLT00000008193.1">
    <property type="protein sequence ID" value="ENSENLP00000007837.1"/>
    <property type="gene ID" value="ENSENLG00000003807.1"/>
</dbReference>
<evidence type="ECO:0000313" key="14">
    <source>
        <dbReference type="Proteomes" id="UP000472264"/>
    </source>
</evidence>
<dbReference type="SMART" id="SM00355">
    <property type="entry name" value="ZnF_C2H2"/>
    <property type="match status" value="3"/>
</dbReference>
<feature type="region of interest" description="Disordered" evidence="11">
    <location>
        <begin position="53"/>
        <end position="155"/>
    </location>
</feature>
<evidence type="ECO:0000256" key="5">
    <source>
        <dbReference type="ARBA" id="ARBA00022833"/>
    </source>
</evidence>
<dbReference type="InterPro" id="IPR036236">
    <property type="entry name" value="Znf_C2H2_sf"/>
</dbReference>
<keyword evidence="8" id="KW-0804">Transcription</keyword>
<evidence type="ECO:0000256" key="11">
    <source>
        <dbReference type="SAM" id="MobiDB-lite"/>
    </source>
</evidence>
<dbReference type="PANTHER" id="PTHR23235:SF120">
    <property type="entry name" value="KRUPPEL-LIKE FACTOR 15"/>
    <property type="match status" value="1"/>
</dbReference>
<dbReference type="GO" id="GO:0000981">
    <property type="term" value="F:DNA-binding transcription factor activity, RNA polymerase II-specific"/>
    <property type="evidence" value="ECO:0007669"/>
    <property type="project" value="TreeGrafter"/>
</dbReference>
<reference evidence="13" key="3">
    <citation type="submission" date="2025-09" db="UniProtKB">
        <authorList>
            <consortium name="Ensembl"/>
        </authorList>
    </citation>
    <scope>IDENTIFICATION</scope>
</reference>
<feature type="domain" description="C2H2-type" evidence="12">
    <location>
        <begin position="200"/>
        <end position="235"/>
    </location>
</feature>
<evidence type="ECO:0000256" key="9">
    <source>
        <dbReference type="ARBA" id="ARBA00023242"/>
    </source>
</evidence>
<dbReference type="PANTHER" id="PTHR23235">
    <property type="entry name" value="KRUEPPEL-LIKE TRANSCRIPTION FACTOR"/>
    <property type="match status" value="1"/>
</dbReference>
<evidence type="ECO:0000256" key="8">
    <source>
        <dbReference type="ARBA" id="ARBA00023163"/>
    </source>
</evidence>
<feature type="domain" description="C2H2-type" evidence="12">
    <location>
        <begin position="172"/>
        <end position="199"/>
    </location>
</feature>
<dbReference type="Gene3D" id="3.30.160.60">
    <property type="entry name" value="Classic Zinc Finger"/>
    <property type="match status" value="3"/>
</dbReference>
<keyword evidence="5" id="KW-0862">Zinc</keyword>
<dbReference type="InParanoid" id="A0A665TN72"/>
<dbReference type="AlphaFoldDB" id="A0A665TN72"/>
<organism evidence="13 14">
    <name type="scientific">Echeneis naucrates</name>
    <name type="common">Live sharksucker</name>
    <dbReference type="NCBI Taxonomy" id="173247"/>
    <lineage>
        <taxon>Eukaryota</taxon>
        <taxon>Metazoa</taxon>
        <taxon>Chordata</taxon>
        <taxon>Craniata</taxon>
        <taxon>Vertebrata</taxon>
        <taxon>Euteleostomi</taxon>
        <taxon>Actinopterygii</taxon>
        <taxon>Neopterygii</taxon>
        <taxon>Teleostei</taxon>
        <taxon>Neoteleostei</taxon>
        <taxon>Acanthomorphata</taxon>
        <taxon>Carangaria</taxon>
        <taxon>Carangiformes</taxon>
        <taxon>Echeneidae</taxon>
        <taxon>Echeneis</taxon>
    </lineage>
</organism>
<keyword evidence="6" id="KW-0805">Transcription regulation</keyword>
<protein>
    <recommendedName>
        <fullName evidence="12">C2H2-type domain-containing protein</fullName>
    </recommendedName>
</protein>
<feature type="compositionally biased region" description="Acidic residues" evidence="11">
    <location>
        <begin position="124"/>
        <end position="143"/>
    </location>
</feature>
<evidence type="ECO:0000313" key="13">
    <source>
        <dbReference type="Ensembl" id="ENSENLP00000007837.1"/>
    </source>
</evidence>
<dbReference type="GO" id="GO:0008270">
    <property type="term" value="F:zinc ion binding"/>
    <property type="evidence" value="ECO:0007669"/>
    <property type="project" value="UniProtKB-KW"/>
</dbReference>
<dbReference type="FunFam" id="3.30.160.60:FF:000322">
    <property type="entry name" value="GDNF-inducible zinc finger protein 1"/>
    <property type="match status" value="1"/>
</dbReference>
<sequence length="263" mass="29634">MSTAEVLRGFVTDRLAAASREILGAVDRMVAGYEEEASGFIIESFPPDVQQLMVKKEVPTEFTSSPDPEDSESPVLKQEQEEDQVPGLEETRNPVRLFQVKSEDEEMNEPARSCDPQSPLQPDPDPEEEASDSSDTEISENDSNETRVAQSDVKIDEGDVNVRRCDSSEKPFSCPECGKTSKKKWDLKSHKVVHTGERPFSCDVCGKNFLQKAHLRLHMVDILKLHKVVHTGERPFSCDVCGKNFLQKAHLRLHMVVILWQKI</sequence>
<evidence type="ECO:0000256" key="3">
    <source>
        <dbReference type="ARBA" id="ARBA00022737"/>
    </source>
</evidence>
<evidence type="ECO:0000259" key="12">
    <source>
        <dbReference type="PROSITE" id="PS50157"/>
    </source>
</evidence>
<keyword evidence="7" id="KW-0238">DNA-binding</keyword>
<keyword evidence="3" id="KW-0677">Repeat</keyword>
<evidence type="ECO:0000256" key="2">
    <source>
        <dbReference type="ARBA" id="ARBA00022723"/>
    </source>
</evidence>
<evidence type="ECO:0000256" key="4">
    <source>
        <dbReference type="ARBA" id="ARBA00022771"/>
    </source>
</evidence>
<dbReference type="InterPro" id="IPR013087">
    <property type="entry name" value="Znf_C2H2_type"/>
</dbReference>
<comment type="subcellular location">
    <subcellularLocation>
        <location evidence="1">Nucleus</location>
    </subcellularLocation>
</comment>
<dbReference type="GO" id="GO:0005634">
    <property type="term" value="C:nucleus"/>
    <property type="evidence" value="ECO:0007669"/>
    <property type="project" value="UniProtKB-SubCell"/>
</dbReference>
<proteinExistence type="predicted"/>
<keyword evidence="9" id="KW-0539">Nucleus</keyword>
<feature type="domain" description="C2H2-type" evidence="12">
    <location>
        <begin position="236"/>
        <end position="263"/>
    </location>
</feature>